<dbReference type="AlphaFoldDB" id="A0A1D3CYP6"/>
<protein>
    <submittedName>
        <fullName evidence="1">Uncharacterized protein</fullName>
    </submittedName>
</protein>
<accession>A0A1D3CYP6</accession>
<dbReference type="InParanoid" id="A0A1D3CYP6"/>
<sequence length="71" mass="7847">MSGQPAGEELPYIGSKISLISSSDIRYEGETSTTTSPWRKGHVFLPYRARILFQGAGRRLLEGPPRSKACH</sequence>
<keyword evidence="2" id="KW-1185">Reference proteome</keyword>
<gene>
    <name evidence="1" type="ORF">cyc_00814</name>
</gene>
<reference evidence="1 2" key="1">
    <citation type="journal article" date="2016" name="BMC Genomics">
        <title>Comparative genomics reveals Cyclospora cayetanensis possesses coccidia-like metabolism and invasion components but unique surface antigens.</title>
        <authorList>
            <person name="Liu S."/>
            <person name="Wang L."/>
            <person name="Zheng H."/>
            <person name="Xu Z."/>
            <person name="Roellig D.M."/>
            <person name="Li N."/>
            <person name="Frace M.A."/>
            <person name="Tang K."/>
            <person name="Arrowood M.J."/>
            <person name="Moss D.M."/>
            <person name="Zhang L."/>
            <person name="Feng Y."/>
            <person name="Xiao L."/>
        </authorList>
    </citation>
    <scope>NUCLEOTIDE SEQUENCE [LARGE SCALE GENOMIC DNA]</scope>
    <source>
        <strain evidence="1 2">CHN_HEN01</strain>
    </source>
</reference>
<dbReference type="Proteomes" id="UP000095192">
    <property type="component" value="Unassembled WGS sequence"/>
</dbReference>
<dbReference type="Gene3D" id="2.30.30.100">
    <property type="match status" value="1"/>
</dbReference>
<evidence type="ECO:0000313" key="1">
    <source>
        <dbReference type="EMBL" id="OEH76309.1"/>
    </source>
</evidence>
<dbReference type="EMBL" id="JROU02001488">
    <property type="protein sequence ID" value="OEH76309.1"/>
    <property type="molecule type" value="Genomic_DNA"/>
</dbReference>
<name>A0A1D3CYP6_9EIME</name>
<proteinExistence type="predicted"/>
<dbReference type="VEuPathDB" id="ToxoDB:cyc_00814"/>
<evidence type="ECO:0000313" key="2">
    <source>
        <dbReference type="Proteomes" id="UP000095192"/>
    </source>
</evidence>
<organism evidence="1 2">
    <name type="scientific">Cyclospora cayetanensis</name>
    <dbReference type="NCBI Taxonomy" id="88456"/>
    <lineage>
        <taxon>Eukaryota</taxon>
        <taxon>Sar</taxon>
        <taxon>Alveolata</taxon>
        <taxon>Apicomplexa</taxon>
        <taxon>Conoidasida</taxon>
        <taxon>Coccidia</taxon>
        <taxon>Eucoccidiorida</taxon>
        <taxon>Eimeriorina</taxon>
        <taxon>Eimeriidae</taxon>
        <taxon>Cyclospora</taxon>
    </lineage>
</organism>
<comment type="caution">
    <text evidence="1">The sequence shown here is derived from an EMBL/GenBank/DDBJ whole genome shotgun (WGS) entry which is preliminary data.</text>
</comment>